<keyword evidence="3" id="KW-1185">Reference proteome</keyword>
<evidence type="ECO:0000256" key="1">
    <source>
        <dbReference type="SAM" id="Phobius"/>
    </source>
</evidence>
<dbReference type="eggNOG" id="arCOG11431">
    <property type="taxonomic scope" value="Archaea"/>
</dbReference>
<dbReference type="KEGG" id="iho:Igni_0336"/>
<dbReference type="AlphaFoldDB" id="A8A9B7"/>
<protein>
    <submittedName>
        <fullName evidence="2">Uncharacterized protein</fullName>
    </submittedName>
</protein>
<keyword evidence="1" id="KW-0472">Membrane</keyword>
<dbReference type="HOGENOM" id="CLU_1529208_0_0_2"/>
<feature type="transmembrane region" description="Helical" evidence="1">
    <location>
        <begin position="21"/>
        <end position="42"/>
    </location>
</feature>
<organism evidence="2 3">
    <name type="scientific">Ignicoccus hospitalis (strain KIN4/I / DSM 18386 / JCM 14125)</name>
    <dbReference type="NCBI Taxonomy" id="453591"/>
    <lineage>
        <taxon>Archaea</taxon>
        <taxon>Thermoproteota</taxon>
        <taxon>Thermoprotei</taxon>
        <taxon>Desulfurococcales</taxon>
        <taxon>Desulfurococcaceae</taxon>
        <taxon>Ignicoccus</taxon>
    </lineage>
</organism>
<proteinExistence type="predicted"/>
<keyword evidence="1" id="KW-1133">Transmembrane helix</keyword>
<accession>A8A9B7</accession>
<name>A8A9B7_IGNH4</name>
<sequence>MRGMSKLHRALKVYVYVRLGLGNYLSFTLAVFNTASLVWYFAGLKEVIGFGEFLLLFFAIYFPLAAFLGYHDLKRLVGKTMAEVSPYWRRPNYFLSNYYLGSMMYLHHALAFWKLSGDDRVKECSKEAVMNHLKRLISEGEMRPHGSCFCKLAFEEGLMDEEHYEMCVKALRELE</sequence>
<dbReference type="Proteomes" id="UP000000262">
    <property type="component" value="Chromosome"/>
</dbReference>
<evidence type="ECO:0000313" key="2">
    <source>
        <dbReference type="EMBL" id="ABU81519.1"/>
    </source>
</evidence>
<dbReference type="STRING" id="453591.Igni_0336"/>
<reference evidence="2 3" key="1">
    <citation type="journal article" date="2008" name="Genome Biol.">
        <title>A genomic analysis of the archaeal system Ignicoccus hospitalis-Nanoarchaeum equitans.</title>
        <authorList>
            <person name="Podar M."/>
            <person name="Anderson I."/>
            <person name="Makarova K.S."/>
            <person name="Elkins J.G."/>
            <person name="Ivanova N."/>
            <person name="Wall M.A."/>
            <person name="Lykidis A."/>
            <person name="Mavromatis K."/>
            <person name="Sun H."/>
            <person name="Hudson M.E."/>
            <person name="Chen W."/>
            <person name="Deciu C."/>
            <person name="Hutchison D."/>
            <person name="Eads J.R."/>
            <person name="Anderson A."/>
            <person name="Fernandes F."/>
            <person name="Szeto E."/>
            <person name="Lapidus A."/>
            <person name="Kyrpides N.C."/>
            <person name="Saier M.H.Jr."/>
            <person name="Richardson P.M."/>
            <person name="Rachel R."/>
            <person name="Huber H."/>
            <person name="Eisen J.A."/>
            <person name="Koonin E.V."/>
            <person name="Keller M."/>
            <person name="Stetter K.O."/>
        </authorList>
    </citation>
    <scope>NUCLEOTIDE SEQUENCE [LARGE SCALE GENOMIC DNA]</scope>
    <source>
        <strain evidence="3">KIN4/I / DSM 18386 / JCM 14125</strain>
    </source>
</reference>
<evidence type="ECO:0000313" key="3">
    <source>
        <dbReference type="Proteomes" id="UP000000262"/>
    </source>
</evidence>
<dbReference type="EMBL" id="CP000816">
    <property type="protein sequence ID" value="ABU81519.1"/>
    <property type="molecule type" value="Genomic_DNA"/>
</dbReference>
<feature type="transmembrane region" description="Helical" evidence="1">
    <location>
        <begin position="48"/>
        <end position="70"/>
    </location>
</feature>
<gene>
    <name evidence="2" type="ordered locus">Igni_0336</name>
</gene>
<keyword evidence="1" id="KW-0812">Transmembrane</keyword>